<dbReference type="Proteomes" id="UP000799640">
    <property type="component" value="Unassembled WGS sequence"/>
</dbReference>
<reference evidence="2" key="1">
    <citation type="journal article" date="2020" name="Stud. Mycol.">
        <title>101 Dothideomycetes genomes: a test case for predicting lifestyles and emergence of pathogens.</title>
        <authorList>
            <person name="Haridas S."/>
            <person name="Albert R."/>
            <person name="Binder M."/>
            <person name="Bloem J."/>
            <person name="Labutti K."/>
            <person name="Salamov A."/>
            <person name="Andreopoulos B."/>
            <person name="Baker S."/>
            <person name="Barry K."/>
            <person name="Bills G."/>
            <person name="Bluhm B."/>
            <person name="Cannon C."/>
            <person name="Castanera R."/>
            <person name="Culley D."/>
            <person name="Daum C."/>
            <person name="Ezra D."/>
            <person name="Gonzalez J."/>
            <person name="Henrissat B."/>
            <person name="Kuo A."/>
            <person name="Liang C."/>
            <person name="Lipzen A."/>
            <person name="Lutzoni F."/>
            <person name="Magnuson J."/>
            <person name="Mondo S."/>
            <person name="Nolan M."/>
            <person name="Ohm R."/>
            <person name="Pangilinan J."/>
            <person name="Park H.-J."/>
            <person name="Ramirez L."/>
            <person name="Alfaro M."/>
            <person name="Sun H."/>
            <person name="Tritt A."/>
            <person name="Yoshinaga Y."/>
            <person name="Zwiers L.-H."/>
            <person name="Turgeon B."/>
            <person name="Goodwin S."/>
            <person name="Spatafora J."/>
            <person name="Crous P."/>
            <person name="Grigoriev I."/>
        </authorList>
    </citation>
    <scope>NUCLEOTIDE SEQUENCE</scope>
    <source>
        <strain evidence="2">CBS 262.69</strain>
    </source>
</reference>
<keyword evidence="1" id="KW-0472">Membrane</keyword>
<dbReference type="AlphaFoldDB" id="A0A6G1I5Y1"/>
<evidence type="ECO:0000313" key="3">
    <source>
        <dbReference type="Proteomes" id="UP000799640"/>
    </source>
</evidence>
<evidence type="ECO:0000313" key="2">
    <source>
        <dbReference type="EMBL" id="KAF2403457.1"/>
    </source>
</evidence>
<feature type="transmembrane region" description="Helical" evidence="1">
    <location>
        <begin position="81"/>
        <end position="105"/>
    </location>
</feature>
<evidence type="ECO:0000256" key="1">
    <source>
        <dbReference type="SAM" id="Phobius"/>
    </source>
</evidence>
<protein>
    <submittedName>
        <fullName evidence="2">Uncharacterized protein</fullName>
    </submittedName>
</protein>
<keyword evidence="1" id="KW-0812">Transmembrane</keyword>
<dbReference type="EMBL" id="ML996689">
    <property type="protein sequence ID" value="KAF2403457.1"/>
    <property type="molecule type" value="Genomic_DNA"/>
</dbReference>
<name>A0A6G1I5Y1_9PEZI</name>
<keyword evidence="1" id="KW-1133">Transmembrane helix</keyword>
<proteinExistence type="predicted"/>
<keyword evidence="3" id="KW-1185">Reference proteome</keyword>
<accession>A0A6G1I5Y1</accession>
<sequence>MNQQRLNHKCPSAIDHEGKHIHPCINQARTSPRGPDQRQPTLAILLHPHNIPLPAAAAAAAPDLAPLDDIVIGFPARDCHFAVVAVGVVVADMAVIVIVLVVLIVRTLRALEDSNGAVDVV</sequence>
<organism evidence="2 3">
    <name type="scientific">Trichodelitschia bisporula</name>
    <dbReference type="NCBI Taxonomy" id="703511"/>
    <lineage>
        <taxon>Eukaryota</taxon>
        <taxon>Fungi</taxon>
        <taxon>Dikarya</taxon>
        <taxon>Ascomycota</taxon>
        <taxon>Pezizomycotina</taxon>
        <taxon>Dothideomycetes</taxon>
        <taxon>Dothideomycetes incertae sedis</taxon>
        <taxon>Phaeotrichales</taxon>
        <taxon>Phaeotrichaceae</taxon>
        <taxon>Trichodelitschia</taxon>
    </lineage>
</organism>
<gene>
    <name evidence="2" type="ORF">EJ06DRAFT_278853</name>
</gene>